<gene>
    <name evidence="1" type="ordered locus">LD85_1561</name>
</gene>
<protein>
    <submittedName>
        <fullName evidence="1">Uncharacterized protein</fullName>
    </submittedName>
</protein>
<dbReference type="HOGENOM" id="CLU_2930372_0_0_2"/>
<sequence length="64" mass="7613">MSEVLQTQRNLEELVKLLRIYFKLDEIVDFAINELDDDEIVVEISAVKDRVRKVIEKLISLNFY</sequence>
<organism evidence="1 2">
    <name type="scientific">Saccharolobus islandicus (strain L.D.8.5 / Lassen #2)</name>
    <name type="common">Sulfolobus islandicus</name>
    <dbReference type="NCBI Taxonomy" id="425944"/>
    <lineage>
        <taxon>Archaea</taxon>
        <taxon>Thermoproteota</taxon>
        <taxon>Thermoprotei</taxon>
        <taxon>Sulfolobales</taxon>
        <taxon>Sulfolobaceae</taxon>
        <taxon>Saccharolobus</taxon>
    </lineage>
</organism>
<evidence type="ECO:0000313" key="2">
    <source>
        <dbReference type="Proteomes" id="UP000001404"/>
    </source>
</evidence>
<accession>D2PC08</accession>
<dbReference type="AlphaFoldDB" id="D2PC08"/>
<name>D2PC08_SACI9</name>
<proteinExistence type="predicted"/>
<dbReference type="RefSeq" id="WP_012952899.1">
    <property type="nucleotide sequence ID" value="NC_013769.1"/>
</dbReference>
<evidence type="ECO:0000313" key="1">
    <source>
        <dbReference type="EMBL" id="ADB87228.1"/>
    </source>
</evidence>
<dbReference type="KEGG" id="sii:LD85_1561"/>
<dbReference type="Proteomes" id="UP000001404">
    <property type="component" value="Chromosome"/>
</dbReference>
<dbReference type="EMBL" id="CP001731">
    <property type="protein sequence ID" value="ADB87228.1"/>
    <property type="molecule type" value="Genomic_DNA"/>
</dbReference>
<reference evidence="2" key="1">
    <citation type="journal article" date="2009" name="Proc. Natl. Acad. Sci. U.S.A.">
        <title>Biogeography of the Sulfolobus islandicus pan-genome.</title>
        <authorList>
            <person name="Reno M.L."/>
            <person name="Held N.L."/>
            <person name="Fields C.J."/>
            <person name="Burke P.V."/>
            <person name="Whitaker R.J."/>
        </authorList>
    </citation>
    <scope>NUCLEOTIDE SEQUENCE [LARGE SCALE GENOMIC DNA]</scope>
    <source>
        <strain evidence="2">L.D.8.5 / Lassen #2</strain>
    </source>
</reference>